<feature type="compositionally biased region" description="Low complexity" evidence="1">
    <location>
        <begin position="340"/>
        <end position="352"/>
    </location>
</feature>
<dbReference type="EMBL" id="GL883107">
    <property type="protein sequence ID" value="EGG06541.1"/>
    <property type="molecule type" value="Genomic_DNA"/>
</dbReference>
<feature type="region of interest" description="Disordered" evidence="1">
    <location>
        <begin position="325"/>
        <end position="352"/>
    </location>
</feature>
<dbReference type="InParanoid" id="F4RLI1"/>
<dbReference type="GeneID" id="18934160"/>
<dbReference type="AlphaFoldDB" id="F4RLI1"/>
<sequence>MKKSPFKTKEDSRPAERFDPKESHFGGRAGQRRRNFAKFLNCKGNPTVFVSATNHQTTEAKLIATIPKMRPGIFQSPASNYDRINSTPNPRIRQASMAFGFDFERPQQTPPMLRSQAFQRGDLDSSGEPNYRSVLDDEPPSTSNSSQRGFGNGHRGNEGPNDPNLALELIESLGDSFGLSSTEKSDVKEIFQHTDSFAREVATVCFFRSQFARLEKSINEKSMASSTIIQHQGDQAYGWKGGEGVRSFIREKIREALVGSHVQAYATNFTTDNDPVLDSLENHIVGVLVAAPNKVPDYNLPEDFRSSEPTADTAVRKVIKEIAKTERAKFQDTSPRMPIKSSSSSSTSKTPL</sequence>
<dbReference type="VEuPathDB" id="FungiDB:MELLADRAFT_86351"/>
<keyword evidence="3" id="KW-1185">Reference proteome</keyword>
<dbReference type="KEGG" id="mlr:MELLADRAFT_86351"/>
<feature type="region of interest" description="Disordered" evidence="1">
    <location>
        <begin position="1"/>
        <end position="30"/>
    </location>
</feature>
<evidence type="ECO:0000313" key="2">
    <source>
        <dbReference type="EMBL" id="EGG06541.1"/>
    </source>
</evidence>
<accession>F4RLI1</accession>
<feature type="compositionally biased region" description="Basic and acidic residues" evidence="1">
    <location>
        <begin position="7"/>
        <end position="25"/>
    </location>
</feature>
<protein>
    <submittedName>
        <fullName evidence="2">Uncharacterized protein</fullName>
    </submittedName>
</protein>
<dbReference type="HOGENOM" id="CLU_787728_0_0_1"/>
<gene>
    <name evidence="2" type="ORF">MELLADRAFT_86351</name>
</gene>
<feature type="compositionally biased region" description="Polar residues" evidence="1">
    <location>
        <begin position="140"/>
        <end position="149"/>
    </location>
</feature>
<organism evidence="3">
    <name type="scientific">Melampsora larici-populina (strain 98AG31 / pathotype 3-4-7)</name>
    <name type="common">Poplar leaf rust fungus</name>
    <dbReference type="NCBI Taxonomy" id="747676"/>
    <lineage>
        <taxon>Eukaryota</taxon>
        <taxon>Fungi</taxon>
        <taxon>Dikarya</taxon>
        <taxon>Basidiomycota</taxon>
        <taxon>Pucciniomycotina</taxon>
        <taxon>Pucciniomycetes</taxon>
        <taxon>Pucciniales</taxon>
        <taxon>Melampsoraceae</taxon>
        <taxon>Melampsora</taxon>
    </lineage>
</organism>
<proteinExistence type="predicted"/>
<evidence type="ECO:0000313" key="3">
    <source>
        <dbReference type="Proteomes" id="UP000001072"/>
    </source>
</evidence>
<dbReference type="RefSeq" id="XP_007409981.1">
    <property type="nucleotide sequence ID" value="XM_007409919.1"/>
</dbReference>
<reference evidence="3" key="1">
    <citation type="journal article" date="2011" name="Proc. Natl. Acad. Sci. U.S.A.">
        <title>Obligate biotrophy features unraveled by the genomic analysis of rust fungi.</title>
        <authorList>
            <person name="Duplessis S."/>
            <person name="Cuomo C.A."/>
            <person name="Lin Y.-C."/>
            <person name="Aerts A."/>
            <person name="Tisserant E."/>
            <person name="Veneault-Fourrey C."/>
            <person name="Joly D.L."/>
            <person name="Hacquard S."/>
            <person name="Amselem J."/>
            <person name="Cantarel B.L."/>
            <person name="Chiu R."/>
            <person name="Coutinho P.M."/>
            <person name="Feau N."/>
            <person name="Field M."/>
            <person name="Frey P."/>
            <person name="Gelhaye E."/>
            <person name="Goldberg J."/>
            <person name="Grabherr M.G."/>
            <person name="Kodira C.D."/>
            <person name="Kohler A."/>
            <person name="Kuees U."/>
            <person name="Lindquist E.A."/>
            <person name="Lucas S.M."/>
            <person name="Mago R."/>
            <person name="Mauceli E."/>
            <person name="Morin E."/>
            <person name="Murat C."/>
            <person name="Pangilinan J.L."/>
            <person name="Park R."/>
            <person name="Pearson M."/>
            <person name="Quesneville H."/>
            <person name="Rouhier N."/>
            <person name="Sakthikumar S."/>
            <person name="Salamov A.A."/>
            <person name="Schmutz J."/>
            <person name="Selles B."/>
            <person name="Shapiro H."/>
            <person name="Tanguay P."/>
            <person name="Tuskan G.A."/>
            <person name="Henrissat B."/>
            <person name="Van de Peer Y."/>
            <person name="Rouze P."/>
            <person name="Ellis J.G."/>
            <person name="Dodds P.N."/>
            <person name="Schein J.E."/>
            <person name="Zhong S."/>
            <person name="Hamelin R.C."/>
            <person name="Grigoriev I.V."/>
            <person name="Szabo L.J."/>
            <person name="Martin F."/>
        </authorList>
    </citation>
    <scope>NUCLEOTIDE SEQUENCE [LARGE SCALE GENOMIC DNA]</scope>
    <source>
        <strain evidence="3">98AG31 / pathotype 3-4-7</strain>
    </source>
</reference>
<evidence type="ECO:0000256" key="1">
    <source>
        <dbReference type="SAM" id="MobiDB-lite"/>
    </source>
</evidence>
<name>F4RLI1_MELLP</name>
<dbReference type="Proteomes" id="UP000001072">
    <property type="component" value="Unassembled WGS sequence"/>
</dbReference>
<feature type="region of interest" description="Disordered" evidence="1">
    <location>
        <begin position="120"/>
        <end position="165"/>
    </location>
</feature>